<keyword evidence="2" id="KW-1185">Reference proteome</keyword>
<dbReference type="RefSeq" id="WP_124934856.1">
    <property type="nucleotide sequence ID" value="NZ_JAGFOU010000009.1"/>
</dbReference>
<comment type="caution">
    <text evidence="1">The sequence shown here is derived from an EMBL/GenBank/DDBJ whole genome shotgun (WGS) entry which is preliminary data.</text>
</comment>
<evidence type="ECO:0000313" key="2">
    <source>
        <dbReference type="Proteomes" id="UP000271272"/>
    </source>
</evidence>
<reference evidence="1 2" key="1">
    <citation type="submission" date="2018-11" db="EMBL/GenBank/DDBJ databases">
        <title>Genomes From Bacteria Associated with the Canine Oral Cavity: a Test Case for Automated Genome-Based Taxonomic Assignment.</title>
        <authorList>
            <person name="Coil D.A."/>
            <person name="Jospin G."/>
            <person name="Darling A.E."/>
            <person name="Wallis C."/>
            <person name="Davis I.J."/>
            <person name="Harris S."/>
            <person name="Eisen J.A."/>
            <person name="Holcombe L.J."/>
            <person name="O'Flynn C."/>
        </authorList>
    </citation>
    <scope>NUCLEOTIDE SEQUENCE [LARGE SCALE GENOMIC DNA]</scope>
    <source>
        <strain evidence="1 2">OH5050</strain>
    </source>
</reference>
<dbReference type="Proteomes" id="UP000271272">
    <property type="component" value="Unassembled WGS sequence"/>
</dbReference>
<name>A0A3P1UJZ4_9ACTO</name>
<protein>
    <submittedName>
        <fullName evidence="1">Uncharacterized protein</fullName>
    </submittedName>
</protein>
<proteinExistence type="predicted"/>
<dbReference type="OrthoDB" id="3257230at2"/>
<evidence type="ECO:0000313" key="1">
    <source>
        <dbReference type="EMBL" id="RRD21827.1"/>
    </source>
</evidence>
<dbReference type="EMBL" id="RQZC01000054">
    <property type="protein sequence ID" value="RRD21827.1"/>
    <property type="molecule type" value="Genomic_DNA"/>
</dbReference>
<organism evidence="1 2">
    <name type="scientific">Actinomyces bowdenii</name>
    <dbReference type="NCBI Taxonomy" id="131109"/>
    <lineage>
        <taxon>Bacteria</taxon>
        <taxon>Bacillati</taxon>
        <taxon>Actinomycetota</taxon>
        <taxon>Actinomycetes</taxon>
        <taxon>Actinomycetales</taxon>
        <taxon>Actinomycetaceae</taxon>
        <taxon>Actinomyces</taxon>
    </lineage>
</organism>
<gene>
    <name evidence="1" type="ORF">EII10_12775</name>
</gene>
<dbReference type="AlphaFoldDB" id="A0A3P1UJZ4"/>
<accession>A0A3P1UJZ4</accession>
<sequence>MGTGYMIITMNPNQTIFDAETFIEEAQQKWPECQTYKETRRDMNSDAGANIDPIDAPSFMVHHFSGNHMIDIDGNPFNSAEVAAWIRATNPDPSLELWFTDEYFSGHTILFFGITPQEVLDNWVDHREHDPYIEYPQYFH</sequence>